<feature type="binding site" evidence="10">
    <location>
        <position position="115"/>
    </location>
    <ligand>
        <name>4-amino-2-methyl-5-(diphosphooxymethyl)pyrimidine</name>
        <dbReference type="ChEBI" id="CHEBI:57841"/>
    </ligand>
</feature>
<accession>A0A0H3A9G2</accession>
<comment type="catalytic activity">
    <reaction evidence="8 10 11">
        <text>2-(2-carboxy-4-methylthiazol-5-yl)ethyl phosphate + 4-amino-2-methyl-5-(diphosphooxymethyl)pyrimidine + 2 H(+) = thiamine phosphate + CO2 + diphosphate</text>
        <dbReference type="Rhea" id="RHEA:47848"/>
        <dbReference type="ChEBI" id="CHEBI:15378"/>
        <dbReference type="ChEBI" id="CHEBI:16526"/>
        <dbReference type="ChEBI" id="CHEBI:33019"/>
        <dbReference type="ChEBI" id="CHEBI:37575"/>
        <dbReference type="ChEBI" id="CHEBI:57841"/>
        <dbReference type="ChEBI" id="CHEBI:62890"/>
        <dbReference type="EC" id="2.5.1.3"/>
    </reaction>
</comment>
<evidence type="ECO:0000313" key="14">
    <source>
        <dbReference type="EMBL" id="ABM28159.1"/>
    </source>
</evidence>
<evidence type="ECO:0000256" key="4">
    <source>
        <dbReference type="ARBA" id="ARBA00022723"/>
    </source>
</evidence>
<keyword evidence="5 10" id="KW-0460">Magnesium</keyword>
<gene>
    <name evidence="10" type="primary">thiE</name>
    <name evidence="14" type="ordered locus">Dvul_1139</name>
</gene>
<comment type="cofactor">
    <cofactor evidence="10">
        <name>Mg(2+)</name>
        <dbReference type="ChEBI" id="CHEBI:18420"/>
    </cofactor>
    <text evidence="10">Binds 1 Mg(2+) ion per subunit.</text>
</comment>
<dbReference type="AlphaFoldDB" id="A0A0H3A9G2"/>
<dbReference type="GO" id="GO:0005737">
    <property type="term" value="C:cytoplasm"/>
    <property type="evidence" value="ECO:0007669"/>
    <property type="project" value="TreeGrafter"/>
</dbReference>
<keyword evidence="4 10" id="KW-0479">Metal-binding</keyword>
<evidence type="ECO:0000256" key="9">
    <source>
        <dbReference type="ARBA" id="ARBA00047883"/>
    </source>
</evidence>
<protein>
    <recommendedName>
        <fullName evidence="10">Thiamine-phosphate synthase</fullName>
        <shortName evidence="10">TP synthase</shortName>
        <shortName evidence="10">TPS</shortName>
        <ecNumber evidence="10">2.5.1.3</ecNumber>
    </recommendedName>
    <alternativeName>
        <fullName evidence="10">Thiamine-phosphate pyrophosphorylase</fullName>
        <shortName evidence="10">TMP pyrophosphorylase</shortName>
        <shortName evidence="10">TMP-PPase</shortName>
    </alternativeName>
</protein>
<dbReference type="CDD" id="cd00564">
    <property type="entry name" value="TMP_TenI"/>
    <property type="match status" value="1"/>
</dbReference>
<dbReference type="FunFam" id="3.20.20.70:FF:000096">
    <property type="entry name" value="Thiamine-phosphate synthase"/>
    <property type="match status" value="1"/>
</dbReference>
<reference evidence="15" key="1">
    <citation type="journal article" date="2009" name="Environ. Microbiol.">
        <title>Contribution of mobile genetic elements to Desulfovibrio vulgaris genome plasticity.</title>
        <authorList>
            <person name="Walker C.B."/>
            <person name="Stolyar S."/>
            <person name="Chivian D."/>
            <person name="Pinel N."/>
            <person name="Gabster J.A."/>
            <person name="Dehal P.S."/>
            <person name="He Z."/>
            <person name="Yang Z.K."/>
            <person name="Yen H.C."/>
            <person name="Zhou J."/>
            <person name="Wall J.D."/>
            <person name="Hazen T.C."/>
            <person name="Arkin A.P."/>
            <person name="Stahl D.A."/>
        </authorList>
    </citation>
    <scope>NUCLEOTIDE SEQUENCE [LARGE SCALE GENOMIC DNA]</scope>
    <source>
        <strain evidence="15">DP4</strain>
    </source>
</reference>
<feature type="domain" description="Thiamine phosphate synthase/TenI" evidence="13">
    <location>
        <begin position="14"/>
        <end position="195"/>
    </location>
</feature>
<feature type="binding site" evidence="10">
    <location>
        <begin position="141"/>
        <end position="143"/>
    </location>
    <ligand>
        <name>2-[(2R,5Z)-2-carboxy-4-methylthiazol-5(2H)-ylidene]ethyl phosphate</name>
        <dbReference type="ChEBI" id="CHEBI:62899"/>
    </ligand>
</feature>
<evidence type="ECO:0000256" key="7">
    <source>
        <dbReference type="ARBA" id="ARBA00047334"/>
    </source>
</evidence>
<comment type="similarity">
    <text evidence="10 11">Belongs to the thiamine-phosphate synthase family.</text>
</comment>
<dbReference type="KEGG" id="dvl:Dvul_1139"/>
<evidence type="ECO:0000256" key="12">
    <source>
        <dbReference type="RuleBase" id="RU004253"/>
    </source>
</evidence>
<comment type="pathway">
    <text evidence="2 10 12">Cofactor biosynthesis; thiamine diphosphate biosynthesis; thiamine phosphate from 4-amino-2-methyl-5-diphosphomethylpyrimidine and 4-methyl-5-(2-phosphoethyl)-thiazole: step 1/1.</text>
</comment>
<dbReference type="PANTHER" id="PTHR20857">
    <property type="entry name" value="THIAMINE-PHOSPHATE PYROPHOSPHORYLASE"/>
    <property type="match status" value="1"/>
</dbReference>
<dbReference type="InterPro" id="IPR034291">
    <property type="entry name" value="TMP_synthase"/>
</dbReference>
<dbReference type="InterPro" id="IPR013785">
    <property type="entry name" value="Aldolase_TIM"/>
</dbReference>
<dbReference type="InterPro" id="IPR022998">
    <property type="entry name" value="ThiamineP_synth_TenI"/>
</dbReference>
<dbReference type="RefSeq" id="WP_011792092.1">
    <property type="nucleotide sequence ID" value="NC_008751.1"/>
</dbReference>
<dbReference type="Proteomes" id="UP000009173">
    <property type="component" value="Chromosome"/>
</dbReference>
<dbReference type="GO" id="GO:0000287">
    <property type="term" value="F:magnesium ion binding"/>
    <property type="evidence" value="ECO:0007669"/>
    <property type="project" value="UniProtKB-UniRule"/>
</dbReference>
<evidence type="ECO:0000256" key="6">
    <source>
        <dbReference type="ARBA" id="ARBA00022977"/>
    </source>
</evidence>
<comment type="function">
    <text evidence="1 10">Condenses 4-methyl-5-(beta-hydroxyethyl)thiazole monophosphate (THZ-P) and 2-methyl-4-amino-5-hydroxymethyl pyrimidine pyrophosphate (HMP-PP) to form thiamine monophosphate (TMP).</text>
</comment>
<feature type="binding site" evidence="10">
    <location>
        <position position="172"/>
    </location>
    <ligand>
        <name>2-[(2R,5Z)-2-carboxy-4-methylthiazol-5(2H)-ylidene]ethyl phosphate</name>
        <dbReference type="ChEBI" id="CHEBI:62899"/>
    </ligand>
</feature>
<dbReference type="EMBL" id="CP000527">
    <property type="protein sequence ID" value="ABM28159.1"/>
    <property type="molecule type" value="Genomic_DNA"/>
</dbReference>
<dbReference type="GO" id="GO:0009229">
    <property type="term" value="P:thiamine diphosphate biosynthetic process"/>
    <property type="evidence" value="ECO:0007669"/>
    <property type="project" value="UniProtKB-UniRule"/>
</dbReference>
<evidence type="ECO:0000256" key="3">
    <source>
        <dbReference type="ARBA" id="ARBA00022679"/>
    </source>
</evidence>
<comment type="catalytic activity">
    <reaction evidence="7 10 11">
        <text>4-methyl-5-(2-phosphooxyethyl)-thiazole + 4-amino-2-methyl-5-(diphosphooxymethyl)pyrimidine + H(+) = thiamine phosphate + diphosphate</text>
        <dbReference type="Rhea" id="RHEA:22328"/>
        <dbReference type="ChEBI" id="CHEBI:15378"/>
        <dbReference type="ChEBI" id="CHEBI:33019"/>
        <dbReference type="ChEBI" id="CHEBI:37575"/>
        <dbReference type="ChEBI" id="CHEBI:57841"/>
        <dbReference type="ChEBI" id="CHEBI:58296"/>
        <dbReference type="EC" id="2.5.1.3"/>
    </reaction>
</comment>
<feature type="binding site" evidence="10">
    <location>
        <position position="76"/>
    </location>
    <ligand>
        <name>4-amino-2-methyl-5-(diphosphooxymethyl)pyrimidine</name>
        <dbReference type="ChEBI" id="CHEBI:57841"/>
    </ligand>
</feature>
<evidence type="ECO:0000256" key="1">
    <source>
        <dbReference type="ARBA" id="ARBA00003814"/>
    </source>
</evidence>
<name>A0A0H3A9G2_NITV4</name>
<evidence type="ECO:0000256" key="8">
    <source>
        <dbReference type="ARBA" id="ARBA00047851"/>
    </source>
</evidence>
<evidence type="ECO:0000259" key="13">
    <source>
        <dbReference type="Pfam" id="PF02581"/>
    </source>
</evidence>
<dbReference type="Gene3D" id="3.20.20.70">
    <property type="entry name" value="Aldolase class I"/>
    <property type="match status" value="1"/>
</dbReference>
<dbReference type="UniPathway" id="UPA00060">
    <property type="reaction ID" value="UER00141"/>
</dbReference>
<feature type="binding site" evidence="10">
    <location>
        <position position="144"/>
    </location>
    <ligand>
        <name>4-amino-2-methyl-5-(diphosphooxymethyl)pyrimidine</name>
        <dbReference type="ChEBI" id="CHEBI:57841"/>
    </ligand>
</feature>
<dbReference type="PANTHER" id="PTHR20857:SF15">
    <property type="entry name" value="THIAMINE-PHOSPHATE SYNTHASE"/>
    <property type="match status" value="1"/>
</dbReference>
<dbReference type="NCBIfam" id="TIGR00693">
    <property type="entry name" value="thiE"/>
    <property type="match status" value="1"/>
</dbReference>
<dbReference type="InterPro" id="IPR036206">
    <property type="entry name" value="ThiamineP_synth_sf"/>
</dbReference>
<feature type="binding site" evidence="10">
    <location>
        <position position="77"/>
    </location>
    <ligand>
        <name>Mg(2+)</name>
        <dbReference type="ChEBI" id="CHEBI:18420"/>
    </ligand>
</feature>
<dbReference type="SUPFAM" id="SSF51391">
    <property type="entry name" value="Thiamin phosphate synthase"/>
    <property type="match status" value="1"/>
</dbReference>
<keyword evidence="3 10" id="KW-0808">Transferase</keyword>
<dbReference type="HAMAP" id="MF_00097">
    <property type="entry name" value="TMP_synthase"/>
    <property type="match status" value="1"/>
</dbReference>
<comment type="catalytic activity">
    <reaction evidence="9 10 11">
        <text>2-[(2R,5Z)-2-carboxy-4-methylthiazol-5(2H)-ylidene]ethyl phosphate + 4-amino-2-methyl-5-(diphosphooxymethyl)pyrimidine + 2 H(+) = thiamine phosphate + CO2 + diphosphate</text>
        <dbReference type="Rhea" id="RHEA:47844"/>
        <dbReference type="ChEBI" id="CHEBI:15378"/>
        <dbReference type="ChEBI" id="CHEBI:16526"/>
        <dbReference type="ChEBI" id="CHEBI:33019"/>
        <dbReference type="ChEBI" id="CHEBI:37575"/>
        <dbReference type="ChEBI" id="CHEBI:57841"/>
        <dbReference type="ChEBI" id="CHEBI:62899"/>
        <dbReference type="EC" id="2.5.1.3"/>
    </reaction>
</comment>
<dbReference type="GO" id="GO:0009228">
    <property type="term" value="P:thiamine biosynthetic process"/>
    <property type="evidence" value="ECO:0007669"/>
    <property type="project" value="UniProtKB-KW"/>
</dbReference>
<proteinExistence type="inferred from homology"/>
<organism evidence="14 15">
    <name type="scientific">Nitratidesulfovibrio vulgaris (strain DP4)</name>
    <name type="common">Desulfovibrio vulgaris</name>
    <dbReference type="NCBI Taxonomy" id="391774"/>
    <lineage>
        <taxon>Bacteria</taxon>
        <taxon>Pseudomonadati</taxon>
        <taxon>Thermodesulfobacteriota</taxon>
        <taxon>Desulfovibrionia</taxon>
        <taxon>Desulfovibrionales</taxon>
        <taxon>Desulfovibrionaceae</taxon>
        <taxon>Nitratidesulfovibrio</taxon>
    </lineage>
</organism>
<feature type="binding site" evidence="10">
    <location>
        <position position="96"/>
    </location>
    <ligand>
        <name>Mg(2+)</name>
        <dbReference type="ChEBI" id="CHEBI:18420"/>
    </ligand>
</feature>
<dbReference type="EC" id="2.5.1.3" evidence="10"/>
<dbReference type="GO" id="GO:0004789">
    <property type="term" value="F:thiamine-phosphate diphosphorylase activity"/>
    <property type="evidence" value="ECO:0007669"/>
    <property type="project" value="UniProtKB-UniRule"/>
</dbReference>
<sequence length="226" mass="23885">MPVILPGTTPDADIYCLTDSGLCLGRPTVDVVDAMLQAGARIIQYREKEKKAGEMLRECLELRRMTREAGACFIVNDHVDIAILCDADGVHIGQEDLPVGEVRRLIGPDRAIGLSTHSPEQAMAAVAAGADYIGVGPIFATKTKKDVCDPVGYAYLDWVVTHLDIPFVAIGGIKLHNIGEVAAHGARCCALVSEIVGAVDIVAQVQTVRRAMRGVAAAGTDSPQAG</sequence>
<keyword evidence="6 10" id="KW-0784">Thiamine biosynthesis</keyword>
<dbReference type="HOGENOM" id="CLU_018272_3_2_7"/>
<evidence type="ECO:0000256" key="5">
    <source>
        <dbReference type="ARBA" id="ARBA00022842"/>
    </source>
</evidence>
<evidence type="ECO:0000256" key="10">
    <source>
        <dbReference type="HAMAP-Rule" id="MF_00097"/>
    </source>
</evidence>
<evidence type="ECO:0000256" key="11">
    <source>
        <dbReference type="RuleBase" id="RU003826"/>
    </source>
</evidence>
<feature type="binding site" evidence="10">
    <location>
        <begin position="192"/>
        <end position="193"/>
    </location>
    <ligand>
        <name>2-[(2R,5Z)-2-carboxy-4-methylthiazol-5(2H)-ylidene]ethyl phosphate</name>
        <dbReference type="ChEBI" id="CHEBI:62899"/>
    </ligand>
</feature>
<evidence type="ECO:0000313" key="15">
    <source>
        <dbReference type="Proteomes" id="UP000009173"/>
    </source>
</evidence>
<feature type="binding site" evidence="10">
    <location>
        <begin position="44"/>
        <end position="48"/>
    </location>
    <ligand>
        <name>4-amino-2-methyl-5-(diphosphooxymethyl)pyrimidine</name>
        <dbReference type="ChEBI" id="CHEBI:57841"/>
    </ligand>
</feature>
<dbReference type="Pfam" id="PF02581">
    <property type="entry name" value="TMP-TENI"/>
    <property type="match status" value="1"/>
</dbReference>
<evidence type="ECO:0000256" key="2">
    <source>
        <dbReference type="ARBA" id="ARBA00005165"/>
    </source>
</evidence>